<dbReference type="EMBL" id="VJMH01000590">
    <property type="protein sequence ID" value="KAF0715424.1"/>
    <property type="molecule type" value="Genomic_DNA"/>
</dbReference>
<evidence type="ECO:0000256" key="2">
    <source>
        <dbReference type="ARBA" id="ARBA00022723"/>
    </source>
</evidence>
<dbReference type="PANTHER" id="PTHR12857:SF0">
    <property type="entry name" value="CXXC MOTIF CONTAINING ZINC BINDING PROTEIN"/>
    <property type="match status" value="1"/>
</dbReference>
<evidence type="ECO:0000313" key="6">
    <source>
        <dbReference type="Proteomes" id="UP000332933"/>
    </source>
</evidence>
<dbReference type="PANTHER" id="PTHR12857">
    <property type="entry name" value="CXXC MOTIF CONTAINING ZINC BINDING PROTEIN"/>
    <property type="match status" value="1"/>
</dbReference>
<sequence length="164" mass="18475">MVLFVLYVKADLDNVDLWEFPPNHRWCLDLKEPTGDEKRDAVWVCDDEELEIDGSRGTAHFLMKWPGAKKESQLTVVRDVKKLTRPITADDSGEYVPVVGFECRGIEPVGWSPEGGYTITSAGGTAVFHDVNLAEDWSDYDEDGAQAVGIYSVEYKFQVVKEKK</sequence>
<accession>A0A485K9I0</accession>
<dbReference type="AlphaFoldDB" id="A0A485K9I0"/>
<dbReference type="Proteomes" id="UP000332933">
    <property type="component" value="Unassembled WGS sequence"/>
</dbReference>
<dbReference type="SUPFAM" id="SSF141678">
    <property type="entry name" value="MAL13P1.257-like"/>
    <property type="match status" value="1"/>
</dbReference>
<dbReference type="Pfam" id="PF05907">
    <property type="entry name" value="CXXC_Zn-b_euk"/>
    <property type="match status" value="1"/>
</dbReference>
<organism evidence="5 6">
    <name type="scientific">Aphanomyces stellatus</name>
    <dbReference type="NCBI Taxonomy" id="120398"/>
    <lineage>
        <taxon>Eukaryota</taxon>
        <taxon>Sar</taxon>
        <taxon>Stramenopiles</taxon>
        <taxon>Oomycota</taxon>
        <taxon>Saprolegniomycetes</taxon>
        <taxon>Saprolegniales</taxon>
        <taxon>Verrucalvaceae</taxon>
        <taxon>Aphanomyces</taxon>
    </lineage>
</organism>
<evidence type="ECO:0000256" key="1">
    <source>
        <dbReference type="ARBA" id="ARBA00007818"/>
    </source>
</evidence>
<dbReference type="OrthoDB" id="10248838at2759"/>
<dbReference type="GO" id="GO:0008270">
    <property type="term" value="F:zinc ion binding"/>
    <property type="evidence" value="ECO:0007669"/>
    <property type="project" value="TreeGrafter"/>
</dbReference>
<comment type="similarity">
    <text evidence="1">Belongs to the UPF0587 family.</text>
</comment>
<keyword evidence="2" id="KW-0479">Metal-binding</keyword>
<evidence type="ECO:0000256" key="3">
    <source>
        <dbReference type="ARBA" id="ARBA00022833"/>
    </source>
</evidence>
<reference evidence="5 6" key="1">
    <citation type="submission" date="2019-03" db="EMBL/GenBank/DDBJ databases">
        <authorList>
            <person name="Gaulin E."/>
            <person name="Dumas B."/>
        </authorList>
    </citation>
    <scope>NUCLEOTIDE SEQUENCE [LARGE SCALE GENOMIC DNA]</scope>
    <source>
        <strain evidence="5">CBS 568.67</strain>
    </source>
</reference>
<reference evidence="4" key="2">
    <citation type="submission" date="2019-06" db="EMBL/GenBank/DDBJ databases">
        <title>Genomics analysis of Aphanomyces spp. identifies a new class of oomycete effector associated with host adaptation.</title>
        <authorList>
            <person name="Gaulin E."/>
        </authorList>
    </citation>
    <scope>NUCLEOTIDE SEQUENCE</scope>
    <source>
        <strain evidence="4">CBS 578.67</strain>
    </source>
</reference>
<evidence type="ECO:0000313" key="5">
    <source>
        <dbReference type="EMBL" id="VFT80540.1"/>
    </source>
</evidence>
<dbReference type="InterPro" id="IPR008584">
    <property type="entry name" value="CXXC_Zn-binding_euk"/>
</dbReference>
<proteinExistence type="inferred from homology"/>
<name>A0A485K9I0_9STRA</name>
<gene>
    <name evidence="5" type="primary">Aste57867_3374</name>
    <name evidence="4" type="ORF">As57867_003364</name>
    <name evidence="5" type="ORF">ASTE57867_3374</name>
</gene>
<evidence type="ECO:0000313" key="4">
    <source>
        <dbReference type="EMBL" id="KAF0715424.1"/>
    </source>
</evidence>
<keyword evidence="6" id="KW-1185">Reference proteome</keyword>
<protein>
    <submittedName>
        <fullName evidence="5">Aste57867_3374 protein</fullName>
    </submittedName>
</protein>
<dbReference type="EMBL" id="CAADRA010000590">
    <property type="protein sequence ID" value="VFT80540.1"/>
    <property type="molecule type" value="Genomic_DNA"/>
</dbReference>
<keyword evidence="3" id="KW-0862">Zinc</keyword>